<comment type="caution">
    <text evidence="1">The sequence shown here is derived from an EMBL/GenBank/DDBJ whole genome shotgun (WGS) entry which is preliminary data.</text>
</comment>
<protein>
    <submittedName>
        <fullName evidence="1">Uncharacterized protein</fullName>
    </submittedName>
</protein>
<dbReference type="Proteomes" id="UP001172101">
    <property type="component" value="Unassembled WGS sequence"/>
</dbReference>
<dbReference type="AlphaFoldDB" id="A0AA40EGC7"/>
<name>A0AA40EGC7_9PEZI</name>
<gene>
    <name evidence="1" type="ORF">B0T26DRAFT_670652</name>
</gene>
<proteinExistence type="predicted"/>
<sequence length="432" mass="49496">MAAEDDLYQRLKSAPGKIIEDTEDEDKEVFELDKILKRRKGYRNQFNTWYPRNALRESASDLVERVERPALRNRGRQYHPAARILIPVPKIISLLILSYIRENPNRLPTDSIEALEEYFEHSPRTSTKPSTSRTQSIKQELAAIVKFINSQTIRPIRQPQITGGPSTSTTSQFFGSTSTLPGTFPDAPPGPISQALVVAPPQGDPNRYSIRFQLIKDSPQAPRSDRTKELKGKVRAIAIDYNRPRISVEQDLVESDLFNLRLRQHQQQLVDLNLREDRAQTLERDSKVEVTGNEGSATVSHDIHYKDVNLFLDLIVEHATRPTRRDILKRDLGQLLKVTTQQWYISVLSVVERRQVKENLTFWKTSMVKKFGISKTAAEDQLIQCLYSTEDYREGVPFRSYAANKIRFCRAMGITDAHSIMTFIYNGIDPTI</sequence>
<dbReference type="CDD" id="cd00024">
    <property type="entry name" value="CD_CSD"/>
    <property type="match status" value="1"/>
</dbReference>
<accession>A0AA40EGC7</accession>
<evidence type="ECO:0000313" key="2">
    <source>
        <dbReference type="Proteomes" id="UP001172101"/>
    </source>
</evidence>
<keyword evidence="2" id="KW-1185">Reference proteome</keyword>
<dbReference type="RefSeq" id="XP_060303220.1">
    <property type="nucleotide sequence ID" value="XM_060439207.1"/>
</dbReference>
<dbReference type="EMBL" id="JAUIRO010000001">
    <property type="protein sequence ID" value="KAK0734343.1"/>
    <property type="molecule type" value="Genomic_DNA"/>
</dbReference>
<evidence type="ECO:0000313" key="1">
    <source>
        <dbReference type="EMBL" id="KAK0734343.1"/>
    </source>
</evidence>
<organism evidence="1 2">
    <name type="scientific">Lasiosphaeria miniovina</name>
    <dbReference type="NCBI Taxonomy" id="1954250"/>
    <lineage>
        <taxon>Eukaryota</taxon>
        <taxon>Fungi</taxon>
        <taxon>Dikarya</taxon>
        <taxon>Ascomycota</taxon>
        <taxon>Pezizomycotina</taxon>
        <taxon>Sordariomycetes</taxon>
        <taxon>Sordariomycetidae</taxon>
        <taxon>Sordariales</taxon>
        <taxon>Lasiosphaeriaceae</taxon>
        <taxon>Lasiosphaeria</taxon>
    </lineage>
</organism>
<reference evidence="1" key="1">
    <citation type="submission" date="2023-06" db="EMBL/GenBank/DDBJ databases">
        <title>Genome-scale phylogeny and comparative genomics of the fungal order Sordariales.</title>
        <authorList>
            <consortium name="Lawrence Berkeley National Laboratory"/>
            <person name="Hensen N."/>
            <person name="Bonometti L."/>
            <person name="Westerberg I."/>
            <person name="Brannstrom I.O."/>
            <person name="Guillou S."/>
            <person name="Cros-Aarteil S."/>
            <person name="Calhoun S."/>
            <person name="Haridas S."/>
            <person name="Kuo A."/>
            <person name="Mondo S."/>
            <person name="Pangilinan J."/>
            <person name="Riley R."/>
            <person name="LaButti K."/>
            <person name="Andreopoulos B."/>
            <person name="Lipzen A."/>
            <person name="Chen C."/>
            <person name="Yanf M."/>
            <person name="Daum C."/>
            <person name="Ng V."/>
            <person name="Clum A."/>
            <person name="Steindorff A."/>
            <person name="Ohm R."/>
            <person name="Martin F."/>
            <person name="Silar P."/>
            <person name="Natvig D."/>
            <person name="Lalanne C."/>
            <person name="Gautier V."/>
            <person name="Ament-velasquez S.L."/>
            <person name="Kruys A."/>
            <person name="Hutchinson M.I."/>
            <person name="Powell A.J."/>
            <person name="Barry K."/>
            <person name="Miller A.N."/>
            <person name="Grigoriev I.V."/>
            <person name="Debuchy R."/>
            <person name="Gladieux P."/>
            <person name="Thoren M.H."/>
            <person name="Johannesson H."/>
        </authorList>
    </citation>
    <scope>NUCLEOTIDE SEQUENCE</scope>
    <source>
        <strain evidence="1">SMH2392-1A</strain>
    </source>
</reference>
<dbReference type="GeneID" id="85322477"/>